<feature type="non-terminal residue" evidence="4">
    <location>
        <position position="1"/>
    </location>
</feature>
<dbReference type="Proteomes" id="UP000682733">
    <property type="component" value="Unassembled WGS sequence"/>
</dbReference>
<keyword evidence="1" id="KW-0175">Coiled coil</keyword>
<dbReference type="Proteomes" id="UP000677228">
    <property type="component" value="Unassembled WGS sequence"/>
</dbReference>
<comment type="caution">
    <text evidence="4">The sequence shown here is derived from an EMBL/GenBank/DDBJ whole genome shotgun (WGS) entry which is preliminary data.</text>
</comment>
<sequence>NQVKDIERLSKHLEHLQNSLNTCKTELQTLDNKLKKQDELRKKLQQTIQEDKDSKRILIELYDKKLLEQKQEYEQQGKLLDESIRQLTLNKQQLEQKLNELNEDNLNKTDQIQKLELSKNELQILVQNYVRSDDNLKLVEQDRLRTQIELDLMKKDCDDKTREIQKERTRIENMIRQEQTYQIKQKTLTTSLEELTQECESLKKEVNELEIIRDDLQLSLEQTQKQNNHHLTQVADKSKISSIMEANNQFVCDITMLKSNLEQLQQQLRQMDEREQLLIHYPDLNGIIETGPPTNNIVEDMQNQIQANEIRIDLLRRQTESLRSSLEKILNTHNNNQQLTTTTIDEEKFQKIRNHSRMMISERRNSFNSDTSQPTTTKVRQAPLWKLNNEIVLQERTITPTNYIPRFSEQDYVANGWIRSDSDATMSSNNNNNSDIEHSPKRHDRSSSSSSSKTQTTDLIIQAENMSSRPPTTMTTRNSTRDPGRASAIPPASEFEMIIGKGRTSRPSSAVHRNKTNNLTTADNSRRDTSLTKTSGRTTETTAKTTTSTIRSTTENGRGGEHLHCITCNKSYDDKRNFDIHKMYCRN</sequence>
<reference evidence="4" key="1">
    <citation type="submission" date="2021-02" db="EMBL/GenBank/DDBJ databases">
        <authorList>
            <person name="Nowell W R."/>
        </authorList>
    </citation>
    <scope>NUCLEOTIDE SEQUENCE</scope>
</reference>
<dbReference type="EMBL" id="CAJOBA010006172">
    <property type="protein sequence ID" value="CAF3765201.1"/>
    <property type="molecule type" value="Genomic_DNA"/>
</dbReference>
<organism evidence="4 5">
    <name type="scientific">Didymodactylos carnosus</name>
    <dbReference type="NCBI Taxonomy" id="1234261"/>
    <lineage>
        <taxon>Eukaryota</taxon>
        <taxon>Metazoa</taxon>
        <taxon>Spiralia</taxon>
        <taxon>Gnathifera</taxon>
        <taxon>Rotifera</taxon>
        <taxon>Eurotatoria</taxon>
        <taxon>Bdelloidea</taxon>
        <taxon>Philodinida</taxon>
        <taxon>Philodinidae</taxon>
        <taxon>Didymodactylos</taxon>
    </lineage>
</organism>
<feature type="compositionally biased region" description="Polar residues" evidence="2">
    <location>
        <begin position="423"/>
        <end position="434"/>
    </location>
</feature>
<feature type="compositionally biased region" description="Polar residues" evidence="2">
    <location>
        <begin position="453"/>
        <end position="478"/>
    </location>
</feature>
<dbReference type="EMBL" id="CAJNOK010006165">
    <property type="protein sequence ID" value="CAF0995470.1"/>
    <property type="molecule type" value="Genomic_DNA"/>
</dbReference>
<feature type="coiled-coil region" evidence="1">
    <location>
        <begin position="150"/>
        <end position="274"/>
    </location>
</feature>
<evidence type="ECO:0000313" key="3">
    <source>
        <dbReference type="EMBL" id="CAF0995470.1"/>
    </source>
</evidence>
<dbReference type="AlphaFoldDB" id="A0A8S2IM22"/>
<evidence type="ECO:0000256" key="2">
    <source>
        <dbReference type="SAM" id="MobiDB-lite"/>
    </source>
</evidence>
<feature type="compositionally biased region" description="Low complexity" evidence="2">
    <location>
        <begin position="531"/>
        <end position="554"/>
    </location>
</feature>
<evidence type="ECO:0000313" key="5">
    <source>
        <dbReference type="Proteomes" id="UP000682733"/>
    </source>
</evidence>
<evidence type="ECO:0000313" key="4">
    <source>
        <dbReference type="EMBL" id="CAF3765201.1"/>
    </source>
</evidence>
<evidence type="ECO:0000256" key="1">
    <source>
        <dbReference type="SAM" id="Coils"/>
    </source>
</evidence>
<dbReference type="PANTHER" id="PTHR43696">
    <property type="entry name" value="COILED-COIL DOMAIN-CONTAINING PROTEIN 157"/>
    <property type="match status" value="1"/>
</dbReference>
<accession>A0A8S2IM22</accession>
<name>A0A8S2IM22_9BILA</name>
<dbReference type="InterPro" id="IPR029681">
    <property type="entry name" value="CCDC157"/>
</dbReference>
<gene>
    <name evidence="3" type="ORF">OVA965_LOCUS14288</name>
    <name evidence="4" type="ORF">TMI583_LOCUS14291</name>
</gene>
<feature type="coiled-coil region" evidence="1">
    <location>
        <begin position="6"/>
        <end position="118"/>
    </location>
</feature>
<protein>
    <submittedName>
        <fullName evidence="4">Uncharacterized protein</fullName>
    </submittedName>
</protein>
<feature type="region of interest" description="Disordered" evidence="2">
    <location>
        <begin position="423"/>
        <end position="559"/>
    </location>
</feature>
<proteinExistence type="predicted"/>
<dbReference type="PANTHER" id="PTHR43696:SF9">
    <property type="entry name" value="COILED-COIL DOMAIN-CONTAINING PROTEIN 157"/>
    <property type="match status" value="1"/>
</dbReference>